<protein>
    <submittedName>
        <fullName evidence="1">Uncharacterized protein</fullName>
    </submittedName>
</protein>
<sequence>MMPITRESNVAGESFWKRTFPVQSSASIHPSDHISISLS</sequence>
<dbReference type="EMBL" id="GBRH01206112">
    <property type="protein sequence ID" value="JAD91783.1"/>
    <property type="molecule type" value="Transcribed_RNA"/>
</dbReference>
<reference evidence="1" key="1">
    <citation type="submission" date="2014-09" db="EMBL/GenBank/DDBJ databases">
        <authorList>
            <person name="Magalhaes I.L.F."/>
            <person name="Oliveira U."/>
            <person name="Santos F.R."/>
            <person name="Vidigal T.H.D.A."/>
            <person name="Brescovit A.D."/>
            <person name="Santos A.J."/>
        </authorList>
    </citation>
    <scope>NUCLEOTIDE SEQUENCE</scope>
    <source>
        <tissue evidence="1">Shoot tissue taken approximately 20 cm above the soil surface</tissue>
    </source>
</reference>
<reference evidence="1" key="2">
    <citation type="journal article" date="2015" name="Data Brief">
        <title>Shoot transcriptome of the giant reed, Arundo donax.</title>
        <authorList>
            <person name="Barrero R.A."/>
            <person name="Guerrero F.D."/>
            <person name="Moolhuijzen P."/>
            <person name="Goolsby J.A."/>
            <person name="Tidwell J."/>
            <person name="Bellgard S.E."/>
            <person name="Bellgard M.I."/>
        </authorList>
    </citation>
    <scope>NUCLEOTIDE SEQUENCE</scope>
    <source>
        <tissue evidence="1">Shoot tissue taken approximately 20 cm above the soil surface</tissue>
    </source>
</reference>
<organism evidence="1">
    <name type="scientific">Arundo donax</name>
    <name type="common">Giant reed</name>
    <name type="synonym">Donax arundinaceus</name>
    <dbReference type="NCBI Taxonomy" id="35708"/>
    <lineage>
        <taxon>Eukaryota</taxon>
        <taxon>Viridiplantae</taxon>
        <taxon>Streptophyta</taxon>
        <taxon>Embryophyta</taxon>
        <taxon>Tracheophyta</taxon>
        <taxon>Spermatophyta</taxon>
        <taxon>Magnoliopsida</taxon>
        <taxon>Liliopsida</taxon>
        <taxon>Poales</taxon>
        <taxon>Poaceae</taxon>
        <taxon>PACMAD clade</taxon>
        <taxon>Arundinoideae</taxon>
        <taxon>Arundineae</taxon>
        <taxon>Arundo</taxon>
    </lineage>
</organism>
<evidence type="ECO:0000313" key="1">
    <source>
        <dbReference type="EMBL" id="JAD91783.1"/>
    </source>
</evidence>
<accession>A0A0A9DYJ1</accession>
<name>A0A0A9DYJ1_ARUDO</name>
<proteinExistence type="predicted"/>
<dbReference type="AlphaFoldDB" id="A0A0A9DYJ1"/>